<evidence type="ECO:0000313" key="2">
    <source>
        <dbReference type="Proteomes" id="UP000314980"/>
    </source>
</evidence>
<reference evidence="2" key="1">
    <citation type="submission" date="2015-09" db="EMBL/GenBank/DDBJ databases">
        <authorList>
            <person name="Sai Rama Sridatta P."/>
        </authorList>
    </citation>
    <scope>NUCLEOTIDE SEQUENCE [LARGE SCALE GENOMIC DNA]</scope>
</reference>
<dbReference type="AlphaFoldDB" id="A0A4W6FB66"/>
<reference evidence="1" key="3">
    <citation type="submission" date="2025-09" db="UniProtKB">
        <authorList>
            <consortium name="Ensembl"/>
        </authorList>
    </citation>
    <scope>IDENTIFICATION</scope>
</reference>
<dbReference type="Proteomes" id="UP000314980">
    <property type="component" value="Unassembled WGS sequence"/>
</dbReference>
<proteinExistence type="predicted"/>
<protein>
    <submittedName>
        <fullName evidence="1">Uncharacterized protein</fullName>
    </submittedName>
</protein>
<name>A0A4W6FB66_LATCA</name>
<reference evidence="1" key="2">
    <citation type="submission" date="2025-08" db="UniProtKB">
        <authorList>
            <consortium name="Ensembl"/>
        </authorList>
    </citation>
    <scope>IDENTIFICATION</scope>
</reference>
<dbReference type="Ensembl" id="ENSLCAT00010048598.1">
    <property type="protein sequence ID" value="ENSLCAP00010047434.1"/>
    <property type="gene ID" value="ENSLCAG00010022017.1"/>
</dbReference>
<evidence type="ECO:0000313" key="1">
    <source>
        <dbReference type="Ensembl" id="ENSLCAP00010047434.1"/>
    </source>
</evidence>
<sequence>MSRGAVVGQKRLYLDARDRELLAQHNITHILSIHDTAAPILEVTDARRYLLLSSAVLAAIIYS</sequence>
<dbReference type="InParanoid" id="A0A4W6FB66"/>
<accession>A0A4W6FB66</accession>
<organism evidence="1 2">
    <name type="scientific">Lates calcarifer</name>
    <name type="common">Barramundi</name>
    <name type="synonym">Holocentrus calcarifer</name>
    <dbReference type="NCBI Taxonomy" id="8187"/>
    <lineage>
        <taxon>Eukaryota</taxon>
        <taxon>Metazoa</taxon>
        <taxon>Chordata</taxon>
        <taxon>Craniata</taxon>
        <taxon>Vertebrata</taxon>
        <taxon>Euteleostomi</taxon>
        <taxon>Actinopterygii</taxon>
        <taxon>Neopterygii</taxon>
        <taxon>Teleostei</taxon>
        <taxon>Neoteleostei</taxon>
        <taxon>Acanthomorphata</taxon>
        <taxon>Carangaria</taxon>
        <taxon>Carangaria incertae sedis</taxon>
        <taxon>Centropomidae</taxon>
        <taxon>Lates</taxon>
    </lineage>
</organism>
<keyword evidence="2" id="KW-1185">Reference proteome</keyword>